<reference evidence="4" key="1">
    <citation type="journal article" date="2022" name="Cell">
        <title>Design, construction, and in vivo augmentation of a complex gut microbiome.</title>
        <authorList>
            <person name="Cheng A.G."/>
            <person name="Ho P.Y."/>
            <person name="Aranda-Diaz A."/>
            <person name="Jain S."/>
            <person name="Yu F.B."/>
            <person name="Meng X."/>
            <person name="Wang M."/>
            <person name="Iakiviak M."/>
            <person name="Nagashima K."/>
            <person name="Zhao A."/>
            <person name="Murugkar P."/>
            <person name="Patil A."/>
            <person name="Atabakhsh K."/>
            <person name="Weakley A."/>
            <person name="Yan J."/>
            <person name="Brumbaugh A.R."/>
            <person name="Higginbottom S."/>
            <person name="Dimas A."/>
            <person name="Shiver A.L."/>
            <person name="Deutschbauer A."/>
            <person name="Neff N."/>
            <person name="Sonnenburg J.L."/>
            <person name="Huang K.C."/>
            <person name="Fischbach M.A."/>
        </authorList>
    </citation>
    <scope>NUCLEOTIDE SEQUENCE</scope>
    <source>
        <strain evidence="4">DSM 19829</strain>
    </source>
</reference>
<dbReference type="Gene3D" id="3.90.180.10">
    <property type="entry name" value="Medium-chain alcohol dehydrogenases, catalytic domain"/>
    <property type="match status" value="1"/>
</dbReference>
<dbReference type="Gene3D" id="3.40.50.720">
    <property type="entry name" value="NAD(P)-binding Rossmann-like Domain"/>
    <property type="match status" value="1"/>
</dbReference>
<dbReference type="InterPro" id="IPR013149">
    <property type="entry name" value="ADH-like_C"/>
</dbReference>
<protein>
    <submittedName>
        <fullName evidence="4">Alcohol dehydrogenase catalytic domain-containing protein</fullName>
    </submittedName>
</protein>
<dbReference type="InterPro" id="IPR050129">
    <property type="entry name" value="Zn_alcohol_dh"/>
</dbReference>
<dbReference type="InterPro" id="IPR011032">
    <property type="entry name" value="GroES-like_sf"/>
</dbReference>
<dbReference type="InterPro" id="IPR013154">
    <property type="entry name" value="ADH-like_N"/>
</dbReference>
<dbReference type="Pfam" id="PF00107">
    <property type="entry name" value="ADH_zinc_N"/>
    <property type="match status" value="1"/>
</dbReference>
<dbReference type="PANTHER" id="PTHR43401">
    <property type="entry name" value="L-THREONINE 3-DEHYDROGENASE"/>
    <property type="match status" value="1"/>
</dbReference>
<dbReference type="RefSeq" id="WP_044982934.1">
    <property type="nucleotide sequence ID" value="NZ_CABLBR010000001.1"/>
</dbReference>
<dbReference type="Proteomes" id="UP001060164">
    <property type="component" value="Chromosome"/>
</dbReference>
<accession>A0ABY5VE96</accession>
<sequence>MKAAVFKGNGILSVEEVQTPKIRYPDEVLVRVKAASICGSDLHILSVPPGQRGDPGTIMGHEFVAEIVKTGEAVTQFPVGMRVVIEPNIRCGICPECRSGRENLCRNAQNMGQWRDGGFAEYCVVPQGQLHAVPKGIPDRVAALAEPLACVMNGMMRANPMPHEKVMVFGAGAIGLIFIKLLKCFGVMNVAVCEMDQNRQREAIKCGADHVLNPAEVSVSDWMTEHWGEYCDLAVDAVGAGAVLEQAVDIMKCGGRILVFGQNMTQRSTIRPGDINQKELTVYATLSTKNSFPPALELMKHPALKLEDIISHEICLTDIEKGIGMMRRKEATKIIVYPE</sequence>
<keyword evidence="1" id="KW-0560">Oxidoreductase</keyword>
<gene>
    <name evidence="4" type="ORF">NQ502_16070</name>
</gene>
<feature type="domain" description="Alcohol dehydrogenase-like N-terminal" evidence="3">
    <location>
        <begin position="25"/>
        <end position="135"/>
    </location>
</feature>
<dbReference type="SUPFAM" id="SSF51735">
    <property type="entry name" value="NAD(P)-binding Rossmann-fold domains"/>
    <property type="match status" value="1"/>
</dbReference>
<organism evidence="4 5">
    <name type="scientific">Ruminococcus gauvreauii</name>
    <dbReference type="NCBI Taxonomy" id="438033"/>
    <lineage>
        <taxon>Bacteria</taxon>
        <taxon>Bacillati</taxon>
        <taxon>Bacillota</taxon>
        <taxon>Clostridia</taxon>
        <taxon>Eubacteriales</taxon>
        <taxon>Oscillospiraceae</taxon>
        <taxon>Ruminococcus</taxon>
    </lineage>
</organism>
<dbReference type="Pfam" id="PF08240">
    <property type="entry name" value="ADH_N"/>
    <property type="match status" value="1"/>
</dbReference>
<evidence type="ECO:0000313" key="4">
    <source>
        <dbReference type="EMBL" id="UWP58870.1"/>
    </source>
</evidence>
<evidence type="ECO:0000256" key="1">
    <source>
        <dbReference type="ARBA" id="ARBA00023002"/>
    </source>
</evidence>
<proteinExistence type="predicted"/>
<name>A0ABY5VE96_9FIRM</name>
<keyword evidence="5" id="KW-1185">Reference proteome</keyword>
<dbReference type="SUPFAM" id="SSF50129">
    <property type="entry name" value="GroES-like"/>
    <property type="match status" value="1"/>
</dbReference>
<evidence type="ECO:0000313" key="5">
    <source>
        <dbReference type="Proteomes" id="UP001060164"/>
    </source>
</evidence>
<evidence type="ECO:0000259" key="2">
    <source>
        <dbReference type="Pfam" id="PF00107"/>
    </source>
</evidence>
<dbReference type="EMBL" id="CP102290">
    <property type="protein sequence ID" value="UWP58870.1"/>
    <property type="molecule type" value="Genomic_DNA"/>
</dbReference>
<evidence type="ECO:0000259" key="3">
    <source>
        <dbReference type="Pfam" id="PF08240"/>
    </source>
</evidence>
<dbReference type="PANTHER" id="PTHR43401:SF2">
    <property type="entry name" value="L-THREONINE 3-DEHYDROGENASE"/>
    <property type="match status" value="1"/>
</dbReference>
<dbReference type="InterPro" id="IPR036291">
    <property type="entry name" value="NAD(P)-bd_dom_sf"/>
</dbReference>
<feature type="domain" description="Alcohol dehydrogenase-like C-terminal" evidence="2">
    <location>
        <begin position="173"/>
        <end position="300"/>
    </location>
</feature>